<dbReference type="Proteomes" id="UP000800040">
    <property type="component" value="Unassembled WGS sequence"/>
</dbReference>
<accession>A0A6A5KGC9</accession>
<dbReference type="EMBL" id="ML975298">
    <property type="protein sequence ID" value="KAF1834727.1"/>
    <property type="molecule type" value="Genomic_DNA"/>
</dbReference>
<protein>
    <recommendedName>
        <fullName evidence="4">DNA (cytosine-5)-methyltransferase 1 replication foci domain-containing protein</fullName>
    </recommendedName>
</protein>
<feature type="region of interest" description="Disordered" evidence="1">
    <location>
        <begin position="368"/>
        <end position="562"/>
    </location>
</feature>
<feature type="compositionally biased region" description="Basic and acidic residues" evidence="1">
    <location>
        <begin position="368"/>
        <end position="384"/>
    </location>
</feature>
<proteinExistence type="predicted"/>
<dbReference type="AlphaFoldDB" id="A0A6A5KGC9"/>
<feature type="compositionally biased region" description="Low complexity" evidence="1">
    <location>
        <begin position="522"/>
        <end position="535"/>
    </location>
</feature>
<feature type="region of interest" description="Disordered" evidence="1">
    <location>
        <begin position="222"/>
        <end position="271"/>
    </location>
</feature>
<organism evidence="2 3">
    <name type="scientific">Decorospora gaudefroyi</name>
    <dbReference type="NCBI Taxonomy" id="184978"/>
    <lineage>
        <taxon>Eukaryota</taxon>
        <taxon>Fungi</taxon>
        <taxon>Dikarya</taxon>
        <taxon>Ascomycota</taxon>
        <taxon>Pezizomycotina</taxon>
        <taxon>Dothideomycetes</taxon>
        <taxon>Pleosporomycetidae</taxon>
        <taxon>Pleosporales</taxon>
        <taxon>Pleosporineae</taxon>
        <taxon>Pleosporaceae</taxon>
        <taxon>Decorospora</taxon>
    </lineage>
</organism>
<gene>
    <name evidence="2" type="ORF">BDW02DRAFT_639168</name>
</gene>
<reference evidence="2" key="1">
    <citation type="submission" date="2020-01" db="EMBL/GenBank/DDBJ databases">
        <authorList>
            <consortium name="DOE Joint Genome Institute"/>
            <person name="Haridas S."/>
            <person name="Albert R."/>
            <person name="Binder M."/>
            <person name="Bloem J."/>
            <person name="Labutti K."/>
            <person name="Salamov A."/>
            <person name="Andreopoulos B."/>
            <person name="Baker S.E."/>
            <person name="Barry K."/>
            <person name="Bills G."/>
            <person name="Bluhm B.H."/>
            <person name="Cannon C."/>
            <person name="Castanera R."/>
            <person name="Culley D.E."/>
            <person name="Daum C."/>
            <person name="Ezra D."/>
            <person name="Gonzalez J.B."/>
            <person name="Henrissat B."/>
            <person name="Kuo A."/>
            <person name="Liang C."/>
            <person name="Lipzen A."/>
            <person name="Lutzoni F."/>
            <person name="Magnuson J."/>
            <person name="Mondo S."/>
            <person name="Nolan M."/>
            <person name="Ohm R."/>
            <person name="Pangilinan J."/>
            <person name="Park H.-J."/>
            <person name="Ramirez L."/>
            <person name="Alfaro M."/>
            <person name="Sun H."/>
            <person name="Tritt A."/>
            <person name="Yoshinaga Y."/>
            <person name="Zwiers L.-H."/>
            <person name="Turgeon B.G."/>
            <person name="Goodwin S.B."/>
            <person name="Spatafora J.W."/>
            <person name="Crous P.W."/>
            <person name="Grigoriev I.V."/>
        </authorList>
    </citation>
    <scope>NUCLEOTIDE SEQUENCE</scope>
    <source>
        <strain evidence="2">P77</strain>
    </source>
</reference>
<keyword evidence="3" id="KW-1185">Reference proteome</keyword>
<evidence type="ECO:0008006" key="4">
    <source>
        <dbReference type="Google" id="ProtNLM"/>
    </source>
</evidence>
<evidence type="ECO:0000256" key="1">
    <source>
        <dbReference type="SAM" id="MobiDB-lite"/>
    </source>
</evidence>
<dbReference type="OrthoDB" id="5382953at2759"/>
<sequence>MATPESEILKPLEASNTNSDDWEIFVLSEARIVYESNGRPASLLAAYADTPLRVEGRLEMPERSQLKYLLKKPYKPTRVEIRDVTRFSYGQMTDGAYVIWAQGKAGWFEIRPTTQYKAIFDDMVQAVELLYFVTDIYSEPRKRGGGPSAQLIFQEYAEEDRFPCSDAATAENIFDQHHVFLMMCFLNRAQAIGWSNTPLYQFFRRKYPKDFDNCKARIEGRYSQIQPERPARTPKSSSVPASGLKGEGVAVTSQKARGKAATPKPAEAPKKDDNWWEAAALFEFMQKAVNQRVLREGRNQITLDRVAELVVRRYEIEELETAKNVLLVHAQNICYMVDHPRRKNVQFFASEPIYRELQAGHNLSAAEQRRAEGMELRPRKDHATLRNAGSDSSDTSDEEEQDTLTTPVRRPPGRRKKGRLSVLRPTSGKFSGKGKGVSIKPGKQKGGKGKAPVATSDDSEVEQTESRTSSEDEMAMDTPTQAPSPVAREKRKLSDTDADESSEKGRRKRAASESIAPDSPPTTADSDSATEESAAVPPLPLRYRPTNIHHPSRNTKPATVPPIVSTPLPTYEPNGPRDSWICSFDGCTQRIYGCSKELGRQLITEHLEDHSRGREKVVGILWREQDKLRLPVSNLIKRIREMNDANTPLFPSTAAGAVILPSPIQRPV</sequence>
<evidence type="ECO:0000313" key="3">
    <source>
        <dbReference type="Proteomes" id="UP000800040"/>
    </source>
</evidence>
<evidence type="ECO:0000313" key="2">
    <source>
        <dbReference type="EMBL" id="KAF1834727.1"/>
    </source>
</evidence>
<name>A0A6A5KGC9_9PLEO</name>